<evidence type="ECO:0000313" key="3">
    <source>
        <dbReference type="Proteomes" id="UP000051934"/>
    </source>
</evidence>
<dbReference type="PANTHER" id="PTHR43194:SF2">
    <property type="entry name" value="PEROXISOMAL MEMBRANE PROTEIN LPX1"/>
    <property type="match status" value="1"/>
</dbReference>
<name>A0A0R2SEX6_9GAMM</name>
<dbReference type="InterPro" id="IPR050228">
    <property type="entry name" value="Carboxylesterase_BioH"/>
</dbReference>
<evidence type="ECO:0000313" key="2">
    <source>
        <dbReference type="EMBL" id="KRO73385.1"/>
    </source>
</evidence>
<dbReference type="SUPFAM" id="SSF53474">
    <property type="entry name" value="alpha/beta-Hydrolases"/>
    <property type="match status" value="1"/>
</dbReference>
<comment type="caution">
    <text evidence="2">The sequence shown here is derived from an EMBL/GenBank/DDBJ whole genome shotgun (WGS) entry which is preliminary data.</text>
</comment>
<sequence>MQLLDLRAKIPVVDFGGTGPIILFSHANGYPPRVYRDLLTRLTREYRVLGVEHRPLWQDDPAQLDSWQRFAEDVAELLDELGEPVHGLGHSMGGSTLLLTHKLRPQAFLSMALMEPVLLPSVWQFGLRQIGKFFPSKVPPIQRALNRVDRWPSQQNVYDHFRPKAVFKGFSDQGLWDLVEHSTTDHVDEGVTLRFTKEWEARCYALVHNVWPRLGALDVPLLGFRGGKSNTLAQREWLRWQRACPRGRYHELEGAGHLLPLECPTEISERYFEWQASLNP</sequence>
<evidence type="ECO:0000259" key="1">
    <source>
        <dbReference type="Pfam" id="PF12697"/>
    </source>
</evidence>
<reference evidence="2 3" key="1">
    <citation type="submission" date="2015-10" db="EMBL/GenBank/DDBJ databases">
        <title>Metagenome-Assembled Genomes uncover a global brackish microbiome.</title>
        <authorList>
            <person name="Hugerth L.W."/>
            <person name="Larsson J."/>
            <person name="Alneberg J."/>
            <person name="Lindh M.V."/>
            <person name="Legrand C."/>
            <person name="Pinhassi J."/>
            <person name="Andersson A.F."/>
        </authorList>
    </citation>
    <scope>NUCLEOTIDE SEQUENCE [LARGE SCALE GENOMIC DNA]</scope>
    <source>
        <strain evidence="2">BACL4 MAG-120507-bin80</strain>
    </source>
</reference>
<proteinExistence type="predicted"/>
<dbReference type="InterPro" id="IPR000073">
    <property type="entry name" value="AB_hydrolase_1"/>
</dbReference>
<organism evidence="2 3">
    <name type="scientific">OM182 bacterium BACL3 MAG-120507-bin80</name>
    <dbReference type="NCBI Taxonomy" id="1655577"/>
    <lineage>
        <taxon>Bacteria</taxon>
        <taxon>Pseudomonadati</taxon>
        <taxon>Pseudomonadota</taxon>
        <taxon>Gammaproteobacteria</taxon>
        <taxon>OMG group</taxon>
        <taxon>OM182 clade</taxon>
    </lineage>
</organism>
<dbReference type="AlphaFoldDB" id="A0A0R2SEX6"/>
<dbReference type="Gene3D" id="3.40.50.1820">
    <property type="entry name" value="alpha/beta hydrolase"/>
    <property type="match status" value="1"/>
</dbReference>
<dbReference type="InterPro" id="IPR029058">
    <property type="entry name" value="AB_hydrolase_fold"/>
</dbReference>
<dbReference type="EMBL" id="LIBB01000004">
    <property type="protein sequence ID" value="KRO73385.1"/>
    <property type="molecule type" value="Genomic_DNA"/>
</dbReference>
<accession>A0A0R2SEX6</accession>
<dbReference type="PANTHER" id="PTHR43194">
    <property type="entry name" value="HYDROLASE ALPHA/BETA FOLD FAMILY"/>
    <property type="match status" value="1"/>
</dbReference>
<dbReference type="Proteomes" id="UP000051934">
    <property type="component" value="Unassembled WGS sequence"/>
</dbReference>
<feature type="domain" description="AB hydrolase-1" evidence="1">
    <location>
        <begin position="22"/>
        <end position="268"/>
    </location>
</feature>
<protein>
    <recommendedName>
        <fullName evidence="1">AB hydrolase-1 domain-containing protein</fullName>
    </recommendedName>
</protein>
<gene>
    <name evidence="2" type="ORF">ABR69_08680</name>
</gene>
<dbReference type="Pfam" id="PF12697">
    <property type="entry name" value="Abhydrolase_6"/>
    <property type="match status" value="1"/>
</dbReference>